<evidence type="ECO:0000313" key="1">
    <source>
        <dbReference type="EMBL" id="MBX50775.1"/>
    </source>
</evidence>
<protein>
    <submittedName>
        <fullName evidence="1">Uncharacterized protein</fullName>
    </submittedName>
</protein>
<sequence>MGYYCQFKASMLHWITRIIMRTLCMMLQITQTRFVCQKVKQKWKGSL</sequence>
<proteinExistence type="predicted"/>
<accession>A0A2P2P7P8</accession>
<dbReference type="EMBL" id="GGEC01070291">
    <property type="protein sequence ID" value="MBX50775.1"/>
    <property type="molecule type" value="Transcribed_RNA"/>
</dbReference>
<name>A0A2P2P7P8_RHIMU</name>
<dbReference type="AlphaFoldDB" id="A0A2P2P7P8"/>
<organism evidence="1">
    <name type="scientific">Rhizophora mucronata</name>
    <name type="common">Asiatic mangrove</name>
    <dbReference type="NCBI Taxonomy" id="61149"/>
    <lineage>
        <taxon>Eukaryota</taxon>
        <taxon>Viridiplantae</taxon>
        <taxon>Streptophyta</taxon>
        <taxon>Embryophyta</taxon>
        <taxon>Tracheophyta</taxon>
        <taxon>Spermatophyta</taxon>
        <taxon>Magnoliopsida</taxon>
        <taxon>eudicotyledons</taxon>
        <taxon>Gunneridae</taxon>
        <taxon>Pentapetalae</taxon>
        <taxon>rosids</taxon>
        <taxon>fabids</taxon>
        <taxon>Malpighiales</taxon>
        <taxon>Rhizophoraceae</taxon>
        <taxon>Rhizophora</taxon>
    </lineage>
</organism>
<reference evidence="1" key="1">
    <citation type="submission" date="2018-02" db="EMBL/GenBank/DDBJ databases">
        <title>Rhizophora mucronata_Transcriptome.</title>
        <authorList>
            <person name="Meera S.P."/>
            <person name="Sreeshan A."/>
            <person name="Augustine A."/>
        </authorList>
    </citation>
    <scope>NUCLEOTIDE SEQUENCE</scope>
    <source>
        <tissue evidence="1">Leaf</tissue>
    </source>
</reference>